<dbReference type="AlphaFoldDB" id="A0A9P5C3W3"/>
<dbReference type="OrthoDB" id="3797993at2759"/>
<evidence type="ECO:0000313" key="3">
    <source>
        <dbReference type="Proteomes" id="UP000758155"/>
    </source>
</evidence>
<evidence type="ECO:0000256" key="1">
    <source>
        <dbReference type="SAM" id="SignalP"/>
    </source>
</evidence>
<organism evidence="2 3">
    <name type="scientific">Didymella heteroderae</name>
    <dbReference type="NCBI Taxonomy" id="1769908"/>
    <lineage>
        <taxon>Eukaryota</taxon>
        <taxon>Fungi</taxon>
        <taxon>Dikarya</taxon>
        <taxon>Ascomycota</taxon>
        <taxon>Pezizomycotina</taxon>
        <taxon>Dothideomycetes</taxon>
        <taxon>Pleosporomycetidae</taxon>
        <taxon>Pleosporales</taxon>
        <taxon>Pleosporineae</taxon>
        <taxon>Didymellaceae</taxon>
        <taxon>Didymella</taxon>
    </lineage>
</organism>
<feature type="signal peptide" evidence="1">
    <location>
        <begin position="1"/>
        <end position="19"/>
    </location>
</feature>
<gene>
    <name evidence="2" type="ORF">E8E12_008660</name>
</gene>
<protein>
    <submittedName>
        <fullName evidence="2">Uncharacterized protein</fullName>
    </submittedName>
</protein>
<dbReference type="EMBL" id="SWKV01000006">
    <property type="protein sequence ID" value="KAF3045507.1"/>
    <property type="molecule type" value="Genomic_DNA"/>
</dbReference>
<feature type="chain" id="PRO_5040400463" evidence="1">
    <location>
        <begin position="20"/>
        <end position="126"/>
    </location>
</feature>
<evidence type="ECO:0000313" key="2">
    <source>
        <dbReference type="EMBL" id="KAF3045507.1"/>
    </source>
</evidence>
<keyword evidence="1" id="KW-0732">Signal</keyword>
<dbReference type="Proteomes" id="UP000758155">
    <property type="component" value="Unassembled WGS sequence"/>
</dbReference>
<comment type="caution">
    <text evidence="2">The sequence shown here is derived from an EMBL/GenBank/DDBJ whole genome shotgun (WGS) entry which is preliminary data.</text>
</comment>
<proteinExistence type="predicted"/>
<reference evidence="2" key="1">
    <citation type="submission" date="2019-04" db="EMBL/GenBank/DDBJ databases">
        <title>Sequencing of skin fungus with MAO and IRED activity.</title>
        <authorList>
            <person name="Marsaioli A.J."/>
            <person name="Bonatto J.M.C."/>
            <person name="Reis Junior O."/>
        </authorList>
    </citation>
    <scope>NUCLEOTIDE SEQUENCE</scope>
    <source>
        <strain evidence="2">28M1</strain>
    </source>
</reference>
<keyword evidence="3" id="KW-1185">Reference proteome</keyword>
<name>A0A9P5C3W3_9PLEO</name>
<sequence length="126" mass="13175">MHSTIVGFVLAILSANALAASQVQQAATASTAITGAPSCIHTIFKQPSFNTICTSHSTTLTFTSYTDCGVGCTLETRHLGVGLPCRTVRTNPGATAEVVTSCKPLKATMTKTVTRLYTRPTVTPSL</sequence>
<accession>A0A9P5C3W3</accession>